<keyword evidence="8" id="KW-0342">GTP-binding</keyword>
<proteinExistence type="predicted"/>
<keyword evidence="6" id="KW-0547">Nucleotide-binding</keyword>
<evidence type="ECO:0000259" key="12">
    <source>
        <dbReference type="Pfam" id="PF03919"/>
    </source>
</evidence>
<keyword evidence="5" id="KW-0548">Nucleotidyltransferase</keyword>
<feature type="non-terminal residue" evidence="13">
    <location>
        <position position="1"/>
    </location>
</feature>
<dbReference type="Pfam" id="PF01331">
    <property type="entry name" value="mRNA_cap_enzyme"/>
    <property type="match status" value="1"/>
</dbReference>
<evidence type="ECO:0000256" key="9">
    <source>
        <dbReference type="ARBA" id="ARBA00023242"/>
    </source>
</evidence>
<dbReference type="Pfam" id="PF03919">
    <property type="entry name" value="mRNA_cap_C"/>
    <property type="match status" value="1"/>
</dbReference>
<evidence type="ECO:0000259" key="11">
    <source>
        <dbReference type="Pfam" id="PF01331"/>
    </source>
</evidence>
<evidence type="ECO:0000313" key="14">
    <source>
        <dbReference type="Proteomes" id="UP000681967"/>
    </source>
</evidence>
<name>A0A8S3FNK4_9BILA</name>
<dbReference type="Gene3D" id="2.40.50.140">
    <property type="entry name" value="Nucleic acid-binding proteins"/>
    <property type="match status" value="1"/>
</dbReference>
<comment type="caution">
    <text evidence="13">The sequence shown here is derived from an EMBL/GenBank/DDBJ whole genome shotgun (WGS) entry which is preliminary data.</text>
</comment>
<feature type="domain" description="mRNA capping enzyme adenylation" evidence="11">
    <location>
        <begin position="2"/>
        <end position="38"/>
    </location>
</feature>
<organism evidence="13 14">
    <name type="scientific">Rotaria magnacalcarata</name>
    <dbReference type="NCBI Taxonomy" id="392030"/>
    <lineage>
        <taxon>Eukaryota</taxon>
        <taxon>Metazoa</taxon>
        <taxon>Spiralia</taxon>
        <taxon>Gnathifera</taxon>
        <taxon>Rotifera</taxon>
        <taxon>Eurotatoria</taxon>
        <taxon>Bdelloidea</taxon>
        <taxon>Philodinida</taxon>
        <taxon>Philodinidae</taxon>
        <taxon>Rotaria</taxon>
    </lineage>
</organism>
<dbReference type="PANTHER" id="PTHR10367">
    <property type="entry name" value="MRNA-CAPPING ENZYME"/>
    <property type="match status" value="1"/>
</dbReference>
<keyword evidence="4" id="KW-0808">Transferase</keyword>
<dbReference type="GO" id="GO:0005634">
    <property type="term" value="C:nucleus"/>
    <property type="evidence" value="ECO:0007669"/>
    <property type="project" value="UniProtKB-SubCell"/>
</dbReference>
<dbReference type="EC" id="2.7.7.50" evidence="2"/>
<gene>
    <name evidence="13" type="ORF">BYL167_LOCUS67937</name>
</gene>
<evidence type="ECO:0000256" key="7">
    <source>
        <dbReference type="ARBA" id="ARBA00023042"/>
    </source>
</evidence>
<dbReference type="Gene3D" id="4.10.87.10">
    <property type="entry name" value="mRNA Capping Enzyme, domain 3"/>
    <property type="match status" value="1"/>
</dbReference>
<evidence type="ECO:0000256" key="5">
    <source>
        <dbReference type="ARBA" id="ARBA00022695"/>
    </source>
</evidence>
<evidence type="ECO:0000256" key="6">
    <source>
        <dbReference type="ARBA" id="ARBA00022741"/>
    </source>
</evidence>
<evidence type="ECO:0000256" key="8">
    <source>
        <dbReference type="ARBA" id="ARBA00023134"/>
    </source>
</evidence>
<dbReference type="AlphaFoldDB" id="A0A8S3FNK4"/>
<dbReference type="InterPro" id="IPR001339">
    <property type="entry name" value="mRNA_cap_enzyme_adenylation"/>
</dbReference>
<evidence type="ECO:0000256" key="10">
    <source>
        <dbReference type="ARBA" id="ARBA00044624"/>
    </source>
</evidence>
<keyword evidence="9" id="KW-0539">Nucleus</keyword>
<dbReference type="GO" id="GO:0005525">
    <property type="term" value="F:GTP binding"/>
    <property type="evidence" value="ECO:0007669"/>
    <property type="project" value="UniProtKB-KW"/>
</dbReference>
<comment type="catalytic activity">
    <reaction evidence="10">
        <text>a 5'-end diphospho-ribonucleoside in mRNA + GTP + H(+) = a 5'-end (5'-triphosphoguanosine)-ribonucleoside in mRNA + diphosphate</text>
        <dbReference type="Rhea" id="RHEA:67012"/>
        <dbReference type="Rhea" id="RHEA-COMP:17165"/>
        <dbReference type="Rhea" id="RHEA-COMP:17166"/>
        <dbReference type="ChEBI" id="CHEBI:15378"/>
        <dbReference type="ChEBI" id="CHEBI:33019"/>
        <dbReference type="ChEBI" id="CHEBI:37565"/>
        <dbReference type="ChEBI" id="CHEBI:167616"/>
        <dbReference type="ChEBI" id="CHEBI:167617"/>
        <dbReference type="EC" id="2.7.7.50"/>
    </reaction>
    <physiologicalReaction direction="left-to-right" evidence="10">
        <dbReference type="Rhea" id="RHEA:67013"/>
    </physiologicalReaction>
</comment>
<dbReference type="EMBL" id="CAJOBH010246693">
    <property type="protein sequence ID" value="CAF5127120.1"/>
    <property type="molecule type" value="Genomic_DNA"/>
</dbReference>
<evidence type="ECO:0000313" key="13">
    <source>
        <dbReference type="EMBL" id="CAF5127120.1"/>
    </source>
</evidence>
<accession>A0A8S3FNK4</accession>
<dbReference type="InterPro" id="IPR012340">
    <property type="entry name" value="NA-bd_OB-fold"/>
</dbReference>
<feature type="domain" description="mRNA capping enzyme C-terminal" evidence="12">
    <location>
        <begin position="44"/>
        <end position="131"/>
    </location>
</feature>
<comment type="subcellular location">
    <subcellularLocation>
        <location evidence="1">Nucleus</location>
    </subcellularLocation>
</comment>
<protein>
    <recommendedName>
        <fullName evidence="2">mRNA guanylyltransferase</fullName>
        <ecNumber evidence="2">2.7.7.50</ecNumber>
    </recommendedName>
</protein>
<dbReference type="GO" id="GO:0005524">
    <property type="term" value="F:ATP binding"/>
    <property type="evidence" value="ECO:0007669"/>
    <property type="project" value="InterPro"/>
</dbReference>
<dbReference type="SUPFAM" id="SSF56091">
    <property type="entry name" value="DNA ligase/mRNA capping enzyme, catalytic domain"/>
    <property type="match status" value="1"/>
</dbReference>
<evidence type="ECO:0000256" key="4">
    <source>
        <dbReference type="ARBA" id="ARBA00022679"/>
    </source>
</evidence>
<sequence length="145" mass="16505">ILSPKFQSQITHGSDGLVFQPVLSPYQPGRSANILKWKENNTMDFLLKIESIGESSEKSALLFVTGMSDPFASIRYSSELDQYKNRIIECSFGDNQWYFYRHRADKTYPNARVTADGVIETIRSPITKDFLCSAIEENIAFSNYS</sequence>
<dbReference type="InterPro" id="IPR051029">
    <property type="entry name" value="mRNA_Capping_Enz/RNA_Phosphat"/>
</dbReference>
<evidence type="ECO:0000256" key="3">
    <source>
        <dbReference type="ARBA" id="ARBA00022664"/>
    </source>
</evidence>
<dbReference type="GO" id="GO:0004484">
    <property type="term" value="F:mRNA guanylyltransferase activity"/>
    <property type="evidence" value="ECO:0007669"/>
    <property type="project" value="UniProtKB-EC"/>
</dbReference>
<dbReference type="InterPro" id="IPR013846">
    <property type="entry name" value="mRNA_cap_enzyme_C"/>
</dbReference>
<dbReference type="SUPFAM" id="SSF50249">
    <property type="entry name" value="Nucleic acid-binding proteins"/>
    <property type="match status" value="1"/>
</dbReference>
<dbReference type="PANTHER" id="PTHR10367:SF17">
    <property type="entry name" value="MRNA-CAPPING ENZYME"/>
    <property type="match status" value="1"/>
</dbReference>
<evidence type="ECO:0000256" key="1">
    <source>
        <dbReference type="ARBA" id="ARBA00004123"/>
    </source>
</evidence>
<dbReference type="GO" id="GO:0006370">
    <property type="term" value="P:7-methylguanosine mRNA capping"/>
    <property type="evidence" value="ECO:0007669"/>
    <property type="project" value="UniProtKB-KW"/>
</dbReference>
<dbReference type="Proteomes" id="UP000681967">
    <property type="component" value="Unassembled WGS sequence"/>
</dbReference>
<keyword evidence="7" id="KW-0506">mRNA capping</keyword>
<reference evidence="13" key="1">
    <citation type="submission" date="2021-02" db="EMBL/GenBank/DDBJ databases">
        <authorList>
            <person name="Nowell W R."/>
        </authorList>
    </citation>
    <scope>NUCLEOTIDE SEQUENCE</scope>
</reference>
<evidence type="ECO:0000256" key="2">
    <source>
        <dbReference type="ARBA" id="ARBA00012475"/>
    </source>
</evidence>
<keyword evidence="3" id="KW-0507">mRNA processing</keyword>